<keyword evidence="3" id="KW-1185">Reference proteome</keyword>
<dbReference type="RefSeq" id="WP_226580795.1">
    <property type="nucleotide sequence ID" value="NZ_BLAY01000040.1"/>
</dbReference>
<dbReference type="AlphaFoldDB" id="A0AAV3X5K9"/>
<dbReference type="EMBL" id="BLAY01000040">
    <property type="protein sequence ID" value="GET38132.1"/>
    <property type="molecule type" value="Genomic_DNA"/>
</dbReference>
<feature type="region of interest" description="Disordered" evidence="1">
    <location>
        <begin position="23"/>
        <end position="46"/>
    </location>
</feature>
<gene>
    <name evidence="2" type="ORF">MiSe_28860</name>
</gene>
<sequence length="70" mass="7880">MLLKHKESGTLVEVLDVQTLINPSKEKVPGQTQEGQEEQDPEGYSKHNLIFPSGEELPRCWVDVNYNNAA</sequence>
<organism evidence="2 3">
    <name type="scientific">Microseira wollei NIES-4236</name>
    <dbReference type="NCBI Taxonomy" id="2530354"/>
    <lineage>
        <taxon>Bacteria</taxon>
        <taxon>Bacillati</taxon>
        <taxon>Cyanobacteriota</taxon>
        <taxon>Cyanophyceae</taxon>
        <taxon>Oscillatoriophycideae</taxon>
        <taxon>Aerosakkonematales</taxon>
        <taxon>Aerosakkonemataceae</taxon>
        <taxon>Microseira</taxon>
    </lineage>
</organism>
<accession>A0AAV3X5K9</accession>
<reference evidence="2" key="1">
    <citation type="submission" date="2019-10" db="EMBL/GenBank/DDBJ databases">
        <title>Draft genome sequece of Microseira wollei NIES-4236.</title>
        <authorList>
            <person name="Yamaguchi H."/>
            <person name="Suzuki S."/>
            <person name="Kawachi M."/>
        </authorList>
    </citation>
    <scope>NUCLEOTIDE SEQUENCE</scope>
    <source>
        <strain evidence="2">NIES-4236</strain>
    </source>
</reference>
<dbReference type="Proteomes" id="UP001050975">
    <property type="component" value="Unassembled WGS sequence"/>
</dbReference>
<evidence type="ECO:0000256" key="1">
    <source>
        <dbReference type="SAM" id="MobiDB-lite"/>
    </source>
</evidence>
<proteinExistence type="predicted"/>
<evidence type="ECO:0000313" key="3">
    <source>
        <dbReference type="Proteomes" id="UP001050975"/>
    </source>
</evidence>
<evidence type="ECO:0008006" key="4">
    <source>
        <dbReference type="Google" id="ProtNLM"/>
    </source>
</evidence>
<protein>
    <recommendedName>
        <fullName evidence="4">Acetyltransferase</fullName>
    </recommendedName>
</protein>
<name>A0AAV3X5K9_9CYAN</name>
<comment type="caution">
    <text evidence="2">The sequence shown here is derived from an EMBL/GenBank/DDBJ whole genome shotgun (WGS) entry which is preliminary data.</text>
</comment>
<evidence type="ECO:0000313" key="2">
    <source>
        <dbReference type="EMBL" id="GET38132.1"/>
    </source>
</evidence>